<keyword evidence="3" id="KW-0808">Transferase</keyword>
<evidence type="ECO:0000259" key="1">
    <source>
        <dbReference type="Pfam" id="PF00534"/>
    </source>
</evidence>
<keyword evidence="4" id="KW-1185">Reference proteome</keyword>
<name>A0A845KZF2_9FIRM</name>
<dbReference type="InterPro" id="IPR001296">
    <property type="entry name" value="Glyco_trans_1"/>
</dbReference>
<dbReference type="OrthoDB" id="9768685at2"/>
<feature type="domain" description="Glycosyl transferase family 1" evidence="1">
    <location>
        <begin position="253"/>
        <end position="379"/>
    </location>
</feature>
<evidence type="ECO:0000313" key="4">
    <source>
        <dbReference type="Proteomes" id="UP000463470"/>
    </source>
</evidence>
<dbReference type="RefSeq" id="WP_161256917.1">
    <property type="nucleotide sequence ID" value="NZ_WXEY01000005.1"/>
</dbReference>
<sequence>MKKRLSIIHINTHDLEGGAAKVAWRLAEGQSASGHDAVMLVGHKNSSSDLATPFPIDIDHSLRDRRRQEGLLDYELRGSHRLVDNPVFRRADVIHLHNLHGGYFNPFSLPLISQEKPVLWSLHDLQAFTGHCAFSYECERWRTGCGDCRDLNSYPRVEKDATARLWADKREIYARSDMTLVALCQWQKSLMEASILGDKPIELIYNGIDTQVYRPFDKGAVRRRYGIPQDRLVIGCVAKGGSFGDPRKGGPYVEAAIKALRSHLPNLFFVNIGGDAASKETDLNTGHIGDEGEMARLLSAMDMYIFTSLAEICPLVIIEAMACGVPVVSFATGGIPEQVRDGVDGFIVEYKDLDGLIKRMKELAERPDLRRSFSRSSRERAVAAFDHKIAESRYEQLYYRSLEAFQAKRTRVASGGKGWGPEAPSVLLLYRSGENAPEASPTLESLRKQSYPNKTVVAIGNGDVDVSRFDADLVCVVEEGYLADRYWLEMMVDGYDGEDALFCGLRPLKQEGTRFYADIYPIQACDGRLIVYEWLPACVIVKKEHASFLVQGPAGLTGQRGWKTRCVGAGLLALSLDRYMAALLDKHQGKELWVYGAGAHTVYLFAQVRRLEERVTALIDRDPANQGKRMGKASVMGPEALPLLAEKDATVLLSSASYESEIYDRLMEMGLPPRQVQRIYYPLGASCR</sequence>
<dbReference type="SUPFAM" id="SSF53756">
    <property type="entry name" value="UDP-Glycosyltransferase/glycogen phosphorylase"/>
    <property type="match status" value="1"/>
</dbReference>
<dbReference type="InterPro" id="IPR028098">
    <property type="entry name" value="Glyco_trans_4-like_N"/>
</dbReference>
<organism evidence="3 4">
    <name type="scientific">Heliomicrobium undosum</name>
    <dbReference type="NCBI Taxonomy" id="121734"/>
    <lineage>
        <taxon>Bacteria</taxon>
        <taxon>Bacillati</taxon>
        <taxon>Bacillota</taxon>
        <taxon>Clostridia</taxon>
        <taxon>Eubacteriales</taxon>
        <taxon>Heliobacteriaceae</taxon>
        <taxon>Heliomicrobium</taxon>
    </lineage>
</organism>
<feature type="domain" description="Glycosyltransferase subfamily 4-like N-terminal" evidence="2">
    <location>
        <begin position="17"/>
        <end position="211"/>
    </location>
</feature>
<proteinExistence type="predicted"/>
<protein>
    <submittedName>
        <fullName evidence="3">Glycosyltransferase</fullName>
    </submittedName>
</protein>
<evidence type="ECO:0000259" key="2">
    <source>
        <dbReference type="Pfam" id="PF13439"/>
    </source>
</evidence>
<dbReference type="EMBL" id="WXEY01000005">
    <property type="protein sequence ID" value="MZP29452.1"/>
    <property type="molecule type" value="Genomic_DNA"/>
</dbReference>
<dbReference type="GO" id="GO:0016757">
    <property type="term" value="F:glycosyltransferase activity"/>
    <property type="evidence" value="ECO:0007669"/>
    <property type="project" value="InterPro"/>
</dbReference>
<dbReference type="Gene3D" id="3.40.50.2000">
    <property type="entry name" value="Glycogen Phosphorylase B"/>
    <property type="match status" value="2"/>
</dbReference>
<dbReference type="Proteomes" id="UP000463470">
    <property type="component" value="Unassembled WGS sequence"/>
</dbReference>
<dbReference type="AlphaFoldDB" id="A0A845KZF2"/>
<dbReference type="Gene3D" id="3.40.50.720">
    <property type="entry name" value="NAD(P)-binding Rossmann-like Domain"/>
    <property type="match status" value="1"/>
</dbReference>
<gene>
    <name evidence="3" type="ORF">GTO91_07005</name>
</gene>
<evidence type="ECO:0000313" key="3">
    <source>
        <dbReference type="EMBL" id="MZP29452.1"/>
    </source>
</evidence>
<dbReference type="Pfam" id="PF00534">
    <property type="entry name" value="Glycos_transf_1"/>
    <property type="match status" value="1"/>
</dbReference>
<comment type="caution">
    <text evidence="3">The sequence shown here is derived from an EMBL/GenBank/DDBJ whole genome shotgun (WGS) entry which is preliminary data.</text>
</comment>
<reference evidence="3 4" key="1">
    <citation type="submission" date="2020-01" db="EMBL/GenBank/DDBJ databases">
        <title>Whole-genome sequence of Heliobacterium undosum DSM 13378.</title>
        <authorList>
            <person name="Kyndt J.A."/>
            <person name="Meyer T.E."/>
        </authorList>
    </citation>
    <scope>NUCLEOTIDE SEQUENCE [LARGE SCALE GENOMIC DNA]</scope>
    <source>
        <strain evidence="3 4">DSM 13378</strain>
    </source>
</reference>
<dbReference type="PANTHER" id="PTHR12526">
    <property type="entry name" value="GLYCOSYLTRANSFERASE"/>
    <property type="match status" value="1"/>
</dbReference>
<dbReference type="Pfam" id="PF13439">
    <property type="entry name" value="Glyco_transf_4"/>
    <property type="match status" value="1"/>
</dbReference>
<accession>A0A845KZF2</accession>